<evidence type="ECO:0000256" key="2">
    <source>
        <dbReference type="ARBA" id="ARBA00022692"/>
    </source>
</evidence>
<dbReference type="InterPro" id="IPR023380">
    <property type="entry name" value="DsbB-like_sf"/>
</dbReference>
<gene>
    <name evidence="6" type="ORF">LOM8899_01600</name>
</gene>
<feature type="transmembrane region" description="Helical" evidence="5">
    <location>
        <begin position="6"/>
        <end position="30"/>
    </location>
</feature>
<dbReference type="PIRSF" id="PIRSF033913">
    <property type="entry name" value="S-S_format_DsbB"/>
    <property type="match status" value="1"/>
</dbReference>
<dbReference type="GO" id="GO:0016020">
    <property type="term" value="C:membrane"/>
    <property type="evidence" value="ECO:0007669"/>
    <property type="project" value="UniProtKB-SubCell"/>
</dbReference>
<evidence type="ECO:0000313" key="7">
    <source>
        <dbReference type="Proteomes" id="UP000201613"/>
    </source>
</evidence>
<reference evidence="6 7" key="1">
    <citation type="submission" date="2017-05" db="EMBL/GenBank/DDBJ databases">
        <authorList>
            <person name="Song R."/>
            <person name="Chenine A.L."/>
            <person name="Ruprecht R.M."/>
        </authorList>
    </citation>
    <scope>NUCLEOTIDE SEQUENCE [LARGE SCALE GENOMIC DNA]</scope>
    <source>
        <strain evidence="6 7">CECT 8899</strain>
    </source>
</reference>
<name>A0A238LDG8_9RHOB</name>
<dbReference type="InterPro" id="IPR024199">
    <property type="entry name" value="Uncharacterised_DsbB"/>
</dbReference>
<dbReference type="Gene3D" id="1.20.1550.10">
    <property type="entry name" value="DsbB-like"/>
    <property type="match status" value="1"/>
</dbReference>
<accession>A0A238LDG8</accession>
<feature type="transmembrane region" description="Helical" evidence="5">
    <location>
        <begin position="131"/>
        <end position="150"/>
    </location>
</feature>
<feature type="transmembrane region" description="Helical" evidence="5">
    <location>
        <begin position="42"/>
        <end position="70"/>
    </location>
</feature>
<dbReference type="Proteomes" id="UP000201613">
    <property type="component" value="Unassembled WGS sequence"/>
</dbReference>
<dbReference type="EMBL" id="FXZK01000002">
    <property type="protein sequence ID" value="SMY07464.1"/>
    <property type="molecule type" value="Genomic_DNA"/>
</dbReference>
<dbReference type="GO" id="GO:0015035">
    <property type="term" value="F:protein-disulfide reductase activity"/>
    <property type="evidence" value="ECO:0007669"/>
    <property type="project" value="InterPro"/>
</dbReference>
<keyword evidence="4 5" id="KW-0472">Membrane</keyword>
<organism evidence="6 7">
    <name type="scientific">Flavimaricola marinus</name>
    <dbReference type="NCBI Taxonomy" id="1819565"/>
    <lineage>
        <taxon>Bacteria</taxon>
        <taxon>Pseudomonadati</taxon>
        <taxon>Pseudomonadota</taxon>
        <taxon>Alphaproteobacteria</taxon>
        <taxon>Rhodobacterales</taxon>
        <taxon>Paracoccaceae</taxon>
        <taxon>Flavimaricola</taxon>
    </lineage>
</organism>
<evidence type="ECO:0000256" key="5">
    <source>
        <dbReference type="SAM" id="Phobius"/>
    </source>
</evidence>
<dbReference type="SUPFAM" id="SSF158442">
    <property type="entry name" value="DsbB-like"/>
    <property type="match status" value="1"/>
</dbReference>
<proteinExistence type="predicted"/>
<dbReference type="InterPro" id="IPR003752">
    <property type="entry name" value="DiS_bond_form_DsbB/BdbC"/>
</dbReference>
<keyword evidence="2 5" id="KW-0812">Transmembrane</keyword>
<dbReference type="Pfam" id="PF02600">
    <property type="entry name" value="DsbB"/>
    <property type="match status" value="1"/>
</dbReference>
<dbReference type="AlphaFoldDB" id="A0A238LDG8"/>
<sequence>MTHQKYLLLAAGGSAALLGGAFVFQLLGYAPCAMCLWQRWPHAAAIVIGLLALVLGWRALAWLGALAAAITSGIGVYHTGVERGWWEGPASCTGTGSGLGTLDGGDLLSLDAPALVLCDQVSWEFLTLSMASWNALFSAILVVFWIKAALQRD</sequence>
<evidence type="ECO:0000256" key="4">
    <source>
        <dbReference type="ARBA" id="ARBA00023136"/>
    </source>
</evidence>
<evidence type="ECO:0000256" key="1">
    <source>
        <dbReference type="ARBA" id="ARBA00004141"/>
    </source>
</evidence>
<evidence type="ECO:0000313" key="6">
    <source>
        <dbReference type="EMBL" id="SMY07464.1"/>
    </source>
</evidence>
<dbReference type="GO" id="GO:0006457">
    <property type="term" value="P:protein folding"/>
    <property type="evidence" value="ECO:0007669"/>
    <property type="project" value="InterPro"/>
</dbReference>
<dbReference type="RefSeq" id="WP_093991663.1">
    <property type="nucleotide sequence ID" value="NZ_FXZK01000002.1"/>
</dbReference>
<comment type="subcellular location">
    <subcellularLocation>
        <location evidence="1">Membrane</location>
        <topology evidence="1">Multi-pass membrane protein</topology>
    </subcellularLocation>
</comment>
<protein>
    <submittedName>
        <fullName evidence="6">Disulfide bond formation protein B</fullName>
    </submittedName>
</protein>
<dbReference type="OrthoDB" id="9808637at2"/>
<keyword evidence="7" id="KW-1185">Reference proteome</keyword>
<evidence type="ECO:0000256" key="3">
    <source>
        <dbReference type="ARBA" id="ARBA00022989"/>
    </source>
</evidence>
<keyword evidence="3 5" id="KW-1133">Transmembrane helix</keyword>